<organism evidence="1 2">
    <name type="scientific">Colletotrichum lupini</name>
    <dbReference type="NCBI Taxonomy" id="145971"/>
    <lineage>
        <taxon>Eukaryota</taxon>
        <taxon>Fungi</taxon>
        <taxon>Dikarya</taxon>
        <taxon>Ascomycota</taxon>
        <taxon>Pezizomycotina</taxon>
        <taxon>Sordariomycetes</taxon>
        <taxon>Hypocreomycetidae</taxon>
        <taxon>Glomerellales</taxon>
        <taxon>Glomerellaceae</taxon>
        <taxon>Colletotrichum</taxon>
        <taxon>Colletotrichum acutatum species complex</taxon>
    </lineage>
</organism>
<dbReference type="GeneID" id="73342047"/>
<evidence type="ECO:0000313" key="1">
    <source>
        <dbReference type="EMBL" id="UQC82557.1"/>
    </source>
</evidence>
<dbReference type="EMBL" id="CP019476">
    <property type="protein sequence ID" value="UQC82557.1"/>
    <property type="molecule type" value="Genomic_DNA"/>
</dbReference>
<reference evidence="1" key="1">
    <citation type="journal article" date="2021" name="Mol. Plant Microbe Interact.">
        <title>Complete Genome Sequence of the Plant-Pathogenic Fungus Colletotrichum lupini.</title>
        <authorList>
            <person name="Baroncelli R."/>
            <person name="Pensec F."/>
            <person name="Da Lio D."/>
            <person name="Boufleur T."/>
            <person name="Vicente I."/>
            <person name="Sarrocco S."/>
            <person name="Picot A."/>
            <person name="Baraldi E."/>
            <person name="Sukno S."/>
            <person name="Thon M."/>
            <person name="Le Floch G."/>
        </authorList>
    </citation>
    <scope>NUCLEOTIDE SEQUENCE</scope>
    <source>
        <strain evidence="1">IMI 504893</strain>
    </source>
</reference>
<protein>
    <submittedName>
        <fullName evidence="1">Uncharacterized protein</fullName>
    </submittedName>
</protein>
<sequence length="186" mass="21179">MVAISVIFKFALHFTEQLLSFIYVTLYTLYMRISIQGTNATAERSREEEQDVCPMWLREYWQAAYGGHPRQHDITLAEARTQSPSCSALCHPFVPRMIGMRKAACGMCRLGFSTVRLNPGMQLYLRYLTMISGRQELGLRKRAVSADTYTTRVPRVSKERGKTTGADDGVFVTSINLHLHVQRNLV</sequence>
<dbReference type="KEGG" id="clup:CLUP02_08046"/>
<dbReference type="AlphaFoldDB" id="A0A9Q8SS45"/>
<evidence type="ECO:0000313" key="2">
    <source>
        <dbReference type="Proteomes" id="UP000830671"/>
    </source>
</evidence>
<gene>
    <name evidence="1" type="ORF">CLUP02_08046</name>
</gene>
<dbReference type="Proteomes" id="UP000830671">
    <property type="component" value="Chromosome 4"/>
</dbReference>
<proteinExistence type="predicted"/>
<accession>A0A9Q8SS45</accession>
<name>A0A9Q8SS45_9PEZI</name>
<dbReference type="RefSeq" id="XP_049144180.1">
    <property type="nucleotide sequence ID" value="XM_049287037.1"/>
</dbReference>
<keyword evidence="2" id="KW-1185">Reference proteome</keyword>